<dbReference type="InterPro" id="IPR000504">
    <property type="entry name" value="RRM_dom"/>
</dbReference>
<feature type="compositionally biased region" description="Low complexity" evidence="2">
    <location>
        <begin position="44"/>
        <end position="72"/>
    </location>
</feature>
<dbReference type="InterPro" id="IPR012677">
    <property type="entry name" value="Nucleotide-bd_a/b_plait_sf"/>
</dbReference>
<dbReference type="RefSeq" id="XP_013338578.1">
    <property type="nucleotide sequence ID" value="XM_013483124.1"/>
</dbReference>
<dbReference type="GO" id="GO:0003723">
    <property type="term" value="F:RNA binding"/>
    <property type="evidence" value="ECO:0007669"/>
    <property type="project" value="UniProtKB-UniRule"/>
</dbReference>
<feature type="region of interest" description="Disordered" evidence="2">
    <location>
        <begin position="1"/>
        <end position="84"/>
    </location>
</feature>
<dbReference type="OrthoDB" id="1875751at2759"/>
<dbReference type="Gene3D" id="3.30.70.330">
    <property type="match status" value="1"/>
</dbReference>
<proteinExistence type="predicted"/>
<evidence type="ECO:0000313" key="4">
    <source>
        <dbReference type="EMBL" id="CDJ61928.1"/>
    </source>
</evidence>
<evidence type="ECO:0000313" key="5">
    <source>
        <dbReference type="Proteomes" id="UP000030763"/>
    </source>
</evidence>
<feature type="domain" description="RRM" evidence="3">
    <location>
        <begin position="156"/>
        <end position="199"/>
    </location>
</feature>
<dbReference type="VEuPathDB" id="ToxoDB:EMWEY_00046540"/>
<evidence type="ECO:0000256" key="2">
    <source>
        <dbReference type="SAM" id="MobiDB-lite"/>
    </source>
</evidence>
<protein>
    <recommendedName>
        <fullName evidence="3">RRM domain-containing protein</fullName>
    </recommendedName>
</protein>
<organism evidence="4 5">
    <name type="scientific">Eimeria maxima</name>
    <name type="common">Coccidian parasite</name>
    <dbReference type="NCBI Taxonomy" id="5804"/>
    <lineage>
        <taxon>Eukaryota</taxon>
        <taxon>Sar</taxon>
        <taxon>Alveolata</taxon>
        <taxon>Apicomplexa</taxon>
        <taxon>Conoidasida</taxon>
        <taxon>Coccidia</taxon>
        <taxon>Eucoccidiorida</taxon>
        <taxon>Eimeriorina</taxon>
        <taxon>Eimeriidae</taxon>
        <taxon>Eimeria</taxon>
    </lineage>
</organism>
<dbReference type="PROSITE" id="PS50102">
    <property type="entry name" value="RRM"/>
    <property type="match status" value="1"/>
</dbReference>
<accession>U6MFU3</accession>
<feature type="compositionally biased region" description="Low complexity" evidence="2">
    <location>
        <begin position="1"/>
        <end position="21"/>
    </location>
</feature>
<name>U6MFU3_EIMMA</name>
<evidence type="ECO:0000256" key="1">
    <source>
        <dbReference type="PROSITE-ProRule" id="PRU00176"/>
    </source>
</evidence>
<dbReference type="AlphaFoldDB" id="U6MFU3"/>
<dbReference type="EMBL" id="HG722286">
    <property type="protein sequence ID" value="CDJ61928.1"/>
    <property type="molecule type" value="Genomic_DNA"/>
</dbReference>
<reference evidence="4" key="1">
    <citation type="submission" date="2013-10" db="EMBL/GenBank/DDBJ databases">
        <title>Genomic analysis of the causative agents of coccidiosis in chickens.</title>
        <authorList>
            <person name="Reid A.J."/>
            <person name="Blake D."/>
            <person name="Billington K."/>
            <person name="Browne H."/>
            <person name="Dunn M."/>
            <person name="Hung S."/>
            <person name="Kawahara F."/>
            <person name="Miranda-Saavedra D."/>
            <person name="Mourier T."/>
            <person name="Nagra H."/>
            <person name="Otto T.D."/>
            <person name="Rawlings N."/>
            <person name="Sanchez A."/>
            <person name="Sanders M."/>
            <person name="Subramaniam C."/>
            <person name="Tay Y."/>
            <person name="Dear P."/>
            <person name="Doerig C."/>
            <person name="Gruber A."/>
            <person name="Parkinson J."/>
            <person name="Shirley M."/>
            <person name="Wan K.L."/>
            <person name="Berriman M."/>
            <person name="Tomley F."/>
            <person name="Pain A."/>
        </authorList>
    </citation>
    <scope>NUCLEOTIDE SEQUENCE [LARGE SCALE GENOMIC DNA]</scope>
    <source>
        <strain evidence="4">Weybridge</strain>
    </source>
</reference>
<keyword evidence="1" id="KW-0694">RNA-binding</keyword>
<dbReference type="InterPro" id="IPR035979">
    <property type="entry name" value="RBD_domain_sf"/>
</dbReference>
<reference evidence="4" key="2">
    <citation type="submission" date="2013-10" db="EMBL/GenBank/DDBJ databases">
        <authorList>
            <person name="Aslett M."/>
        </authorList>
    </citation>
    <scope>NUCLEOTIDE SEQUENCE [LARGE SCALE GENOMIC DNA]</scope>
    <source>
        <strain evidence="4">Weybridge</strain>
    </source>
</reference>
<dbReference type="Pfam" id="PF00076">
    <property type="entry name" value="RRM_1"/>
    <property type="match status" value="1"/>
</dbReference>
<dbReference type="GeneID" id="25338640"/>
<sequence length="199" mass="20875">MSSAEASLAAGAAAAEALVAAQQHDQQQHWGIEGSSSGGDDKTVSAGTTTVVNSNSSSSSSSSNSSSNNTVVGNPGDEESGSSLAEGLASGILPCRKRKAPEELPQIDEATAERLKRATDSLTKEQLKMLLARACSHYPAVENALYAMIEADPSSRRLMIRNVPYTATETSLKQTVEAYGPIEDFKLVIDRNTGTKTRG</sequence>
<dbReference type="SUPFAM" id="SSF54928">
    <property type="entry name" value="RNA-binding domain, RBD"/>
    <property type="match status" value="1"/>
</dbReference>
<keyword evidence="5" id="KW-1185">Reference proteome</keyword>
<dbReference type="Proteomes" id="UP000030763">
    <property type="component" value="Unassembled WGS sequence"/>
</dbReference>
<evidence type="ECO:0000259" key="3">
    <source>
        <dbReference type="PROSITE" id="PS50102"/>
    </source>
</evidence>
<gene>
    <name evidence="4" type="ORF">EMWEY_00046540</name>
</gene>